<evidence type="ECO:0000313" key="2">
    <source>
        <dbReference type="Proteomes" id="UP000063308"/>
    </source>
</evidence>
<protein>
    <submittedName>
        <fullName evidence="1">Uncharacterized protein</fullName>
    </submittedName>
</protein>
<evidence type="ECO:0000313" key="1">
    <source>
        <dbReference type="EMBL" id="BAR54857.1"/>
    </source>
</evidence>
<dbReference type="EMBL" id="AP014685">
    <property type="protein sequence ID" value="BAR54857.1"/>
    <property type="molecule type" value="Genomic_DNA"/>
</dbReference>
<organism evidence="1 2">
    <name type="scientific">Bradyrhizobium diazoefficiens</name>
    <dbReference type="NCBI Taxonomy" id="1355477"/>
    <lineage>
        <taxon>Bacteria</taxon>
        <taxon>Pseudomonadati</taxon>
        <taxon>Pseudomonadota</taxon>
        <taxon>Alphaproteobacteria</taxon>
        <taxon>Hyphomicrobiales</taxon>
        <taxon>Nitrobacteraceae</taxon>
        <taxon>Bradyrhizobium</taxon>
    </lineage>
</organism>
<dbReference type="AlphaFoldDB" id="A0A0E4BLZ4"/>
<name>A0A0E4BLZ4_9BRAD</name>
<proteinExistence type="predicted"/>
<gene>
    <name evidence="1" type="ORF">NK6_1673</name>
</gene>
<accession>A0A0E4BLZ4</accession>
<sequence length="30" mass="3119">MIELKIAILVVLMGALLLGMRIGAAPAPDK</sequence>
<reference evidence="1 2" key="1">
    <citation type="submission" date="2014-11" db="EMBL/GenBank/DDBJ databases">
        <title>Symbiosis island explosion on the genome of extra-slow-growing strains of soybean bradyrhizobia with massive insertion sequences.</title>
        <authorList>
            <person name="Iida T."/>
            <person name="Minamisawa K."/>
        </authorList>
    </citation>
    <scope>NUCLEOTIDE SEQUENCE [LARGE SCALE GENOMIC DNA]</scope>
    <source>
        <strain evidence="1 2">NK6</strain>
    </source>
</reference>
<dbReference type="Proteomes" id="UP000063308">
    <property type="component" value="Chromosome"/>
</dbReference>